<evidence type="ECO:0000313" key="2">
    <source>
        <dbReference type="Proteomes" id="UP000828390"/>
    </source>
</evidence>
<reference evidence="1" key="1">
    <citation type="journal article" date="2019" name="bioRxiv">
        <title>The Genome of the Zebra Mussel, Dreissena polymorpha: A Resource for Invasive Species Research.</title>
        <authorList>
            <person name="McCartney M.A."/>
            <person name="Auch B."/>
            <person name="Kono T."/>
            <person name="Mallez S."/>
            <person name="Zhang Y."/>
            <person name="Obille A."/>
            <person name="Becker A."/>
            <person name="Abrahante J.E."/>
            <person name="Garbe J."/>
            <person name="Badalamenti J.P."/>
            <person name="Herman A."/>
            <person name="Mangelson H."/>
            <person name="Liachko I."/>
            <person name="Sullivan S."/>
            <person name="Sone E.D."/>
            <person name="Koren S."/>
            <person name="Silverstein K.A.T."/>
            <person name="Beckman K.B."/>
            <person name="Gohl D.M."/>
        </authorList>
    </citation>
    <scope>NUCLEOTIDE SEQUENCE</scope>
    <source>
        <strain evidence="1">Duluth1</strain>
        <tissue evidence="1">Whole animal</tissue>
    </source>
</reference>
<gene>
    <name evidence="1" type="ORF">DPMN_141752</name>
</gene>
<name>A0A9D4GDB9_DREPO</name>
<proteinExistence type="predicted"/>
<accession>A0A9D4GDB9</accession>
<dbReference type="Proteomes" id="UP000828390">
    <property type="component" value="Unassembled WGS sequence"/>
</dbReference>
<reference evidence="1" key="2">
    <citation type="submission" date="2020-11" db="EMBL/GenBank/DDBJ databases">
        <authorList>
            <person name="McCartney M.A."/>
            <person name="Auch B."/>
            <person name="Kono T."/>
            <person name="Mallez S."/>
            <person name="Becker A."/>
            <person name="Gohl D.M."/>
            <person name="Silverstein K.A.T."/>
            <person name="Koren S."/>
            <person name="Bechman K.B."/>
            <person name="Herman A."/>
            <person name="Abrahante J.E."/>
            <person name="Garbe J."/>
        </authorList>
    </citation>
    <scope>NUCLEOTIDE SEQUENCE</scope>
    <source>
        <strain evidence="1">Duluth1</strain>
        <tissue evidence="1">Whole animal</tissue>
    </source>
</reference>
<comment type="caution">
    <text evidence="1">The sequence shown here is derived from an EMBL/GenBank/DDBJ whole genome shotgun (WGS) entry which is preliminary data.</text>
</comment>
<dbReference type="AlphaFoldDB" id="A0A9D4GDB9"/>
<dbReference type="EMBL" id="JAIWYP010000006">
    <property type="protein sequence ID" value="KAH3813298.1"/>
    <property type="molecule type" value="Genomic_DNA"/>
</dbReference>
<keyword evidence="2" id="KW-1185">Reference proteome</keyword>
<organism evidence="1 2">
    <name type="scientific">Dreissena polymorpha</name>
    <name type="common">Zebra mussel</name>
    <name type="synonym">Mytilus polymorpha</name>
    <dbReference type="NCBI Taxonomy" id="45954"/>
    <lineage>
        <taxon>Eukaryota</taxon>
        <taxon>Metazoa</taxon>
        <taxon>Spiralia</taxon>
        <taxon>Lophotrochozoa</taxon>
        <taxon>Mollusca</taxon>
        <taxon>Bivalvia</taxon>
        <taxon>Autobranchia</taxon>
        <taxon>Heteroconchia</taxon>
        <taxon>Euheterodonta</taxon>
        <taxon>Imparidentia</taxon>
        <taxon>Neoheterodontei</taxon>
        <taxon>Myida</taxon>
        <taxon>Dreissenoidea</taxon>
        <taxon>Dreissenidae</taxon>
        <taxon>Dreissena</taxon>
    </lineage>
</organism>
<protein>
    <submittedName>
        <fullName evidence="1">Uncharacterized protein</fullName>
    </submittedName>
</protein>
<sequence>MHVYFLSSSTAATESRGGHGYPTLYHTLHRQLVPVTNYRPGCSFNIPRCVSIKILLNTCEEDAAALGCQGQGYLLESLQQSTPSWSVAASSPHHLINGTGCVAKQFAQSSILFPLCLLWWRATDIFWTLSQHTEKPGISEIFQGVEQILHRGLTPSTVLCLPTPGTGPEFPGLHPDLRHHLFHQTC</sequence>
<evidence type="ECO:0000313" key="1">
    <source>
        <dbReference type="EMBL" id="KAH3813298.1"/>
    </source>
</evidence>